<dbReference type="AlphaFoldDB" id="A0A1Y1WMP4"/>
<keyword evidence="1" id="KW-0732">Signal</keyword>
<dbReference type="RefSeq" id="XP_040747687.1">
    <property type="nucleotide sequence ID" value="XM_040883766.1"/>
</dbReference>
<feature type="signal peptide" evidence="1">
    <location>
        <begin position="1"/>
        <end position="19"/>
    </location>
</feature>
<reference evidence="2 3" key="1">
    <citation type="submission" date="2016-07" db="EMBL/GenBank/DDBJ databases">
        <title>Pervasive Adenine N6-methylation of Active Genes in Fungi.</title>
        <authorList>
            <consortium name="DOE Joint Genome Institute"/>
            <person name="Mondo S.J."/>
            <person name="Dannebaum R.O."/>
            <person name="Kuo R.C."/>
            <person name="Labutti K."/>
            <person name="Haridas S."/>
            <person name="Kuo A."/>
            <person name="Salamov A."/>
            <person name="Ahrendt S.R."/>
            <person name="Lipzen A."/>
            <person name="Sullivan W."/>
            <person name="Andreopoulos W.B."/>
            <person name="Clum A."/>
            <person name="Lindquist E."/>
            <person name="Daum C."/>
            <person name="Ramamoorthy G.K."/>
            <person name="Gryganskyi A."/>
            <person name="Culley D."/>
            <person name="Magnuson J.K."/>
            <person name="James T.Y."/>
            <person name="O'Malley M.A."/>
            <person name="Stajich J.E."/>
            <person name="Spatafora J.W."/>
            <person name="Visel A."/>
            <person name="Grigoriev I.V."/>
        </authorList>
    </citation>
    <scope>NUCLEOTIDE SEQUENCE [LARGE SCALE GENOMIC DNA]</scope>
    <source>
        <strain evidence="2 3">ATCC 12442</strain>
    </source>
</reference>
<keyword evidence="3" id="KW-1185">Reference proteome</keyword>
<gene>
    <name evidence="2" type="ORF">DL89DRAFT_16914</name>
</gene>
<dbReference type="Proteomes" id="UP000193922">
    <property type="component" value="Unassembled WGS sequence"/>
</dbReference>
<name>A0A1Y1WMP4_9FUNG</name>
<evidence type="ECO:0008006" key="4">
    <source>
        <dbReference type="Google" id="ProtNLM"/>
    </source>
</evidence>
<comment type="caution">
    <text evidence="2">The sequence shown here is derived from an EMBL/GenBank/DDBJ whole genome shotgun (WGS) entry which is preliminary data.</text>
</comment>
<dbReference type="EMBL" id="MCFD01000001">
    <property type="protein sequence ID" value="ORX74476.1"/>
    <property type="molecule type" value="Genomic_DNA"/>
</dbReference>
<protein>
    <recommendedName>
        <fullName evidence="4">Secreted protein</fullName>
    </recommendedName>
</protein>
<accession>A0A1Y1WMP4</accession>
<evidence type="ECO:0000313" key="2">
    <source>
        <dbReference type="EMBL" id="ORX74476.1"/>
    </source>
</evidence>
<dbReference type="GeneID" id="63800414"/>
<feature type="chain" id="PRO_5012485862" description="Secreted protein" evidence="1">
    <location>
        <begin position="20"/>
        <end position="152"/>
    </location>
</feature>
<sequence>MPPLSSLFLLPLLRTPAIFFKTCIRFCFSQPASPTRVLQYLRSKASFPDTAATTLSVETAGCSLRFISFLRLAPFLSFHLLLPSSYDRLFSSIRNCLLITCSENRTVPRASDRVQFLPGLPPRSLAPPAPSETAAARRTIYTPGTDQSVSIR</sequence>
<evidence type="ECO:0000256" key="1">
    <source>
        <dbReference type="SAM" id="SignalP"/>
    </source>
</evidence>
<organism evidence="2 3">
    <name type="scientific">Linderina pennispora</name>
    <dbReference type="NCBI Taxonomy" id="61395"/>
    <lineage>
        <taxon>Eukaryota</taxon>
        <taxon>Fungi</taxon>
        <taxon>Fungi incertae sedis</taxon>
        <taxon>Zoopagomycota</taxon>
        <taxon>Kickxellomycotina</taxon>
        <taxon>Kickxellomycetes</taxon>
        <taxon>Kickxellales</taxon>
        <taxon>Kickxellaceae</taxon>
        <taxon>Linderina</taxon>
    </lineage>
</organism>
<evidence type="ECO:0000313" key="3">
    <source>
        <dbReference type="Proteomes" id="UP000193922"/>
    </source>
</evidence>
<proteinExistence type="predicted"/>